<evidence type="ECO:0000313" key="2">
    <source>
        <dbReference type="EMBL" id="NCJ08213.1"/>
    </source>
</evidence>
<dbReference type="InterPro" id="IPR051922">
    <property type="entry name" value="Bact_Sporulation_Assoc"/>
</dbReference>
<dbReference type="EMBL" id="WVIC01000044">
    <property type="protein sequence ID" value="NCJ08213.1"/>
    <property type="molecule type" value="Genomic_DNA"/>
</dbReference>
<dbReference type="Proteomes" id="UP000607397">
    <property type="component" value="Unassembled WGS sequence"/>
</dbReference>
<keyword evidence="3" id="KW-1185">Reference proteome</keyword>
<sequence length="597" mass="68034">MQTRYIKGRWLGHKVKVMLLGLILVFWGSSASTQQVLNPQIQVGIVQRFGQNMTDKLTLESVSDAPLELRFQTQGQWQTLKAQKVQFEIMAQPLSPPRVEERVVLSTHRSFESAETMANRFRAMGIAVEIAQPQQWEVWAKRQNFQDVEQRALLISHLRSQGHNTAYVAQRTLQQQPQLSWVLGNYRFNRNQVQIRAPQGQLRVNQDLYAGNFQFQPNAYGTYTLVNQVPIETYLRGVVPHEIGYNAPETAIQAQAIIARTYALRNLRRFEIDNYQLCADTQCQVYKGLNGTDPIVDRAIAATAGQVLTYRNELVDTLYSSTTGGVTAAFEDVWEGESRPYLKSVIDAVPNQVWDLANRPLSDETNFRQFINLRQGFNEETWRHFRWQNEASLTELNQNFRQLLEREKNPLASFQTIERLNVVERAPGGRVQRLRVTTDLGAKDLTKDEILRAFAAPNSLLFYIEPRFEANAQVSDRSKLKGYSFVGGGLGHGVGLSQTGSYRLSNIGWSAAQILNFYYSGTTLQPLTSSVVYWREPTASSPEPQVLFQPQPAQRTPGTTLFGLRLPWNLREWFSWLPFGKSKPQSALWLSEPFAPL</sequence>
<dbReference type="PANTHER" id="PTHR30032">
    <property type="entry name" value="N-ACETYLMURAMOYL-L-ALANINE AMIDASE-RELATED"/>
    <property type="match status" value="1"/>
</dbReference>
<gene>
    <name evidence="2" type="ORF">GS597_17205</name>
</gene>
<dbReference type="PANTHER" id="PTHR30032:SF4">
    <property type="entry name" value="AMIDASE ENHANCER"/>
    <property type="match status" value="1"/>
</dbReference>
<dbReference type="NCBIfam" id="TIGR02669">
    <property type="entry name" value="SpoIID_LytB"/>
    <property type="match status" value="1"/>
</dbReference>
<protein>
    <submittedName>
        <fullName evidence="2">SpoIID/LytB domain-containing protein</fullName>
    </submittedName>
</protein>
<dbReference type="InterPro" id="IPR013486">
    <property type="entry name" value="SpoIID/LytB"/>
</dbReference>
<proteinExistence type="predicted"/>
<dbReference type="GO" id="GO:0030435">
    <property type="term" value="P:sporulation resulting in formation of a cellular spore"/>
    <property type="evidence" value="ECO:0007669"/>
    <property type="project" value="InterPro"/>
</dbReference>
<reference evidence="2" key="1">
    <citation type="submission" date="2019-12" db="EMBL/GenBank/DDBJ databases">
        <title>High-Quality draft genome sequences of three cyanobacteria isolated from the limestone walls of the Old Cathedral of Coimbra.</title>
        <authorList>
            <person name="Tiago I."/>
            <person name="Soares F."/>
            <person name="Portugal A."/>
        </authorList>
    </citation>
    <scope>NUCLEOTIDE SEQUENCE [LARGE SCALE GENOMIC DNA]</scope>
    <source>
        <strain evidence="2">C</strain>
    </source>
</reference>
<dbReference type="Pfam" id="PF08486">
    <property type="entry name" value="SpoIID"/>
    <property type="match status" value="1"/>
</dbReference>
<dbReference type="InterPro" id="IPR013693">
    <property type="entry name" value="SpoIID/LytB_N"/>
</dbReference>
<dbReference type="RefSeq" id="WP_161826688.1">
    <property type="nucleotide sequence ID" value="NZ_WVIC01000044.1"/>
</dbReference>
<organism evidence="2 3">
    <name type="scientific">Petrachloros mirabilis ULC683</name>
    <dbReference type="NCBI Taxonomy" id="2781853"/>
    <lineage>
        <taxon>Bacteria</taxon>
        <taxon>Bacillati</taxon>
        <taxon>Cyanobacteriota</taxon>
        <taxon>Cyanophyceae</taxon>
        <taxon>Synechococcales</taxon>
        <taxon>Petrachlorosaceae</taxon>
        <taxon>Petrachloros</taxon>
        <taxon>Petrachloros mirabilis</taxon>
    </lineage>
</organism>
<dbReference type="AlphaFoldDB" id="A0A8K2A1Y0"/>
<evidence type="ECO:0000259" key="1">
    <source>
        <dbReference type="Pfam" id="PF08486"/>
    </source>
</evidence>
<accession>A0A8K2A1Y0</accession>
<evidence type="ECO:0000313" key="3">
    <source>
        <dbReference type="Proteomes" id="UP000607397"/>
    </source>
</evidence>
<name>A0A8K2A1Y0_9CYAN</name>
<comment type="caution">
    <text evidence="2">The sequence shown here is derived from an EMBL/GenBank/DDBJ whole genome shotgun (WGS) entry which is preliminary data.</text>
</comment>
<feature type="domain" description="Sporulation stage II protein D amidase enhancer LytB N-terminal" evidence="1">
    <location>
        <begin position="221"/>
        <end position="310"/>
    </location>
</feature>
<dbReference type="GO" id="GO:0030288">
    <property type="term" value="C:outer membrane-bounded periplasmic space"/>
    <property type="evidence" value="ECO:0007669"/>
    <property type="project" value="TreeGrafter"/>
</dbReference>